<dbReference type="EMBL" id="JBHMEC010000027">
    <property type="protein sequence ID" value="MFB9151317.1"/>
    <property type="molecule type" value="Genomic_DNA"/>
</dbReference>
<feature type="region of interest" description="Disordered" evidence="1">
    <location>
        <begin position="95"/>
        <end position="131"/>
    </location>
</feature>
<accession>A0ABV5I3R1</accession>
<evidence type="ECO:0000256" key="1">
    <source>
        <dbReference type="SAM" id="MobiDB-lite"/>
    </source>
</evidence>
<reference evidence="3 4" key="1">
    <citation type="submission" date="2024-09" db="EMBL/GenBank/DDBJ databases">
        <authorList>
            <person name="Sun Q."/>
            <person name="Mori K."/>
        </authorList>
    </citation>
    <scope>NUCLEOTIDE SEQUENCE [LARGE SCALE GENOMIC DNA]</scope>
    <source>
        <strain evidence="3 4">CECT 9424</strain>
    </source>
</reference>
<evidence type="ECO:0008006" key="5">
    <source>
        <dbReference type="Google" id="ProtNLM"/>
    </source>
</evidence>
<dbReference type="RefSeq" id="WP_377070910.1">
    <property type="nucleotide sequence ID" value="NZ_JBHMEC010000027.1"/>
</dbReference>
<keyword evidence="2" id="KW-0472">Membrane</keyword>
<evidence type="ECO:0000256" key="2">
    <source>
        <dbReference type="SAM" id="Phobius"/>
    </source>
</evidence>
<evidence type="ECO:0000313" key="4">
    <source>
        <dbReference type="Proteomes" id="UP001589670"/>
    </source>
</evidence>
<name>A0ABV5I3R1_9RHOB</name>
<keyword evidence="2" id="KW-1133">Transmembrane helix</keyword>
<comment type="caution">
    <text evidence="3">The sequence shown here is derived from an EMBL/GenBank/DDBJ whole genome shotgun (WGS) entry which is preliminary data.</text>
</comment>
<evidence type="ECO:0000313" key="3">
    <source>
        <dbReference type="EMBL" id="MFB9151317.1"/>
    </source>
</evidence>
<feature type="transmembrane region" description="Helical" evidence="2">
    <location>
        <begin position="21"/>
        <end position="44"/>
    </location>
</feature>
<organism evidence="3 4">
    <name type="scientific">Roseovarius ramblicola</name>
    <dbReference type="NCBI Taxonomy" id="2022336"/>
    <lineage>
        <taxon>Bacteria</taxon>
        <taxon>Pseudomonadati</taxon>
        <taxon>Pseudomonadota</taxon>
        <taxon>Alphaproteobacteria</taxon>
        <taxon>Rhodobacterales</taxon>
        <taxon>Roseobacteraceae</taxon>
        <taxon>Roseovarius</taxon>
    </lineage>
</organism>
<keyword evidence="4" id="KW-1185">Reference proteome</keyword>
<sequence length="190" mass="19321">MTRRTDHPTRAQAAAPRNGRQVMLAASVALLAVTGTATIAWSALSLALGPGLATQAETAAPAARQADTSAFAEATRALAATPVVAEDLPAPVVLSTQDRAAPRPGTATQQPDLSGRVAAAEPRQTAPARSVRPVIRPAATATTAPATPAPVVAAAPGPRVIAAPAPQPRTTTPPETGLRFDRLWSVGLFR</sequence>
<keyword evidence="2" id="KW-0812">Transmembrane</keyword>
<protein>
    <recommendedName>
        <fullName evidence="5">Meckel syndrome type 1 protein</fullName>
    </recommendedName>
</protein>
<gene>
    <name evidence="3" type="ORF">ACFFU4_16315</name>
</gene>
<proteinExistence type="predicted"/>
<dbReference type="Proteomes" id="UP001589670">
    <property type="component" value="Unassembled WGS sequence"/>
</dbReference>